<reference evidence="1 2" key="1">
    <citation type="submission" date="2023-07" db="EMBL/GenBank/DDBJ databases">
        <title>Sorghum-associated microbial communities from plants grown in Nebraska, USA.</title>
        <authorList>
            <person name="Schachtman D."/>
        </authorList>
    </citation>
    <scope>NUCLEOTIDE SEQUENCE [LARGE SCALE GENOMIC DNA]</scope>
    <source>
        <strain evidence="1 2">3262</strain>
    </source>
</reference>
<sequence>MRYLLLISVHSTYFIVKSGDAVNVGRGDFTNENEIVKKQKEPADKMIKRAKAKPKAQEDHKVYEFEPDVNW</sequence>
<gene>
    <name evidence="1" type="ORF">J2W55_005032</name>
</gene>
<name>A0ABU1TIK9_9SPHI</name>
<accession>A0ABU1TIK9</accession>
<dbReference type="RefSeq" id="WP_310102655.1">
    <property type="nucleotide sequence ID" value="NZ_JAVDUU010000005.1"/>
</dbReference>
<evidence type="ECO:0000313" key="1">
    <source>
        <dbReference type="EMBL" id="MDR6945164.1"/>
    </source>
</evidence>
<proteinExistence type="predicted"/>
<evidence type="ECO:0000313" key="2">
    <source>
        <dbReference type="Proteomes" id="UP001247620"/>
    </source>
</evidence>
<organism evidence="1 2">
    <name type="scientific">Mucilaginibacter pocheonensis</name>
    <dbReference type="NCBI Taxonomy" id="398050"/>
    <lineage>
        <taxon>Bacteria</taxon>
        <taxon>Pseudomonadati</taxon>
        <taxon>Bacteroidota</taxon>
        <taxon>Sphingobacteriia</taxon>
        <taxon>Sphingobacteriales</taxon>
        <taxon>Sphingobacteriaceae</taxon>
        <taxon>Mucilaginibacter</taxon>
    </lineage>
</organism>
<dbReference type="EMBL" id="JAVDUU010000005">
    <property type="protein sequence ID" value="MDR6945164.1"/>
    <property type="molecule type" value="Genomic_DNA"/>
</dbReference>
<dbReference type="Proteomes" id="UP001247620">
    <property type="component" value="Unassembled WGS sequence"/>
</dbReference>
<protein>
    <submittedName>
        <fullName evidence="1">Uncharacterized protein</fullName>
    </submittedName>
</protein>
<keyword evidence="2" id="KW-1185">Reference proteome</keyword>
<comment type="caution">
    <text evidence="1">The sequence shown here is derived from an EMBL/GenBank/DDBJ whole genome shotgun (WGS) entry which is preliminary data.</text>
</comment>